<evidence type="ECO:0000259" key="2">
    <source>
        <dbReference type="SMART" id="SM01007"/>
    </source>
</evidence>
<name>A0A2U2CHV8_9RHOB</name>
<dbReference type="RefSeq" id="WP_109531278.1">
    <property type="nucleotide sequence ID" value="NZ_QEYD01000001.1"/>
</dbReference>
<dbReference type="InterPro" id="IPR051017">
    <property type="entry name" value="Aldolase-II_Adducin_sf"/>
</dbReference>
<reference evidence="3 4" key="1">
    <citation type="submission" date="2018-05" db="EMBL/GenBank/DDBJ databases">
        <title>Pararhodobacter marina sp. nov., isolated from deep-sea water of the Indian Ocean.</title>
        <authorList>
            <person name="Lai Q.Sr."/>
            <person name="Liu X."/>
            <person name="Shao Z."/>
        </authorList>
    </citation>
    <scope>NUCLEOTIDE SEQUENCE [LARGE SCALE GENOMIC DNA]</scope>
    <source>
        <strain evidence="3 4">CIC4N-9</strain>
    </source>
</reference>
<comment type="caution">
    <text evidence="3">The sequence shown here is derived from an EMBL/GenBank/DDBJ whole genome shotgun (WGS) entry which is preliminary data.</text>
</comment>
<dbReference type="Gene3D" id="3.40.225.10">
    <property type="entry name" value="Class II aldolase/adducin N-terminal domain"/>
    <property type="match status" value="1"/>
</dbReference>
<protein>
    <submittedName>
        <fullName evidence="3">Class II aldolase</fullName>
    </submittedName>
</protein>
<gene>
    <name evidence="3" type="ORF">C4N9_00155</name>
</gene>
<dbReference type="GeneID" id="94363294"/>
<dbReference type="OrthoDB" id="5291399at2"/>
<keyword evidence="4" id="KW-1185">Reference proteome</keyword>
<evidence type="ECO:0000313" key="3">
    <source>
        <dbReference type="EMBL" id="PWE31477.1"/>
    </source>
</evidence>
<evidence type="ECO:0000313" key="4">
    <source>
        <dbReference type="Proteomes" id="UP000244940"/>
    </source>
</evidence>
<sequence>MGHAAPLRAPDLKGAVTEAEWEARVDLAACYRLMAVFGFTDLIYNHITLSVPGEPGHFLINPYGRFYDEVTASSLHVVDLEGNVIRRGDPDNGVNRAGYVIHSAVHAAREDAACVIHTHTRWDAAVSAMDCGLLPISQTALRFHGRTGYHDYQGPAIDEVERQALVANLGRNDALILRNHGALVCGRSVAEAFHLMQRFQTACQIQVDLMAAGAGIVRPSTEAQERTARMFAPSSNEAHVARNGQKEWAALLRRLDREDESYKC</sequence>
<dbReference type="Pfam" id="PF00596">
    <property type="entry name" value="Aldolase_II"/>
    <property type="match status" value="1"/>
</dbReference>
<accession>A0A2U2CHV8</accession>
<organism evidence="3 4">
    <name type="scientific">Pararhodobacter marinus</name>
    <dbReference type="NCBI Taxonomy" id="2184063"/>
    <lineage>
        <taxon>Bacteria</taxon>
        <taxon>Pseudomonadati</taxon>
        <taxon>Pseudomonadota</taxon>
        <taxon>Alphaproteobacteria</taxon>
        <taxon>Rhodobacterales</taxon>
        <taxon>Paracoccaceae</taxon>
        <taxon>Pararhodobacter</taxon>
    </lineage>
</organism>
<dbReference type="SMART" id="SM01007">
    <property type="entry name" value="Aldolase_II"/>
    <property type="match status" value="1"/>
</dbReference>
<dbReference type="PANTHER" id="PTHR10672:SF3">
    <property type="entry name" value="PROTEIN HU-LI TAI SHAO"/>
    <property type="match status" value="1"/>
</dbReference>
<comment type="similarity">
    <text evidence="1">Belongs to the aldolase class II family.</text>
</comment>
<dbReference type="Proteomes" id="UP000244940">
    <property type="component" value="Unassembled WGS sequence"/>
</dbReference>
<dbReference type="InterPro" id="IPR036409">
    <property type="entry name" value="Aldolase_II/adducin_N_sf"/>
</dbReference>
<dbReference type="NCBIfam" id="NF005451">
    <property type="entry name" value="PRK07044.1"/>
    <property type="match status" value="1"/>
</dbReference>
<dbReference type="PANTHER" id="PTHR10672">
    <property type="entry name" value="ADDUCIN"/>
    <property type="match status" value="1"/>
</dbReference>
<dbReference type="EMBL" id="QEYD01000001">
    <property type="protein sequence ID" value="PWE31477.1"/>
    <property type="molecule type" value="Genomic_DNA"/>
</dbReference>
<proteinExistence type="inferred from homology"/>
<feature type="domain" description="Class II aldolase/adducin N-terminal" evidence="2">
    <location>
        <begin position="25"/>
        <end position="207"/>
    </location>
</feature>
<dbReference type="GO" id="GO:0051015">
    <property type="term" value="F:actin filament binding"/>
    <property type="evidence" value="ECO:0007669"/>
    <property type="project" value="TreeGrafter"/>
</dbReference>
<dbReference type="AlphaFoldDB" id="A0A2U2CHV8"/>
<dbReference type="InterPro" id="IPR001303">
    <property type="entry name" value="Aldolase_II/adducin_N"/>
</dbReference>
<dbReference type="GO" id="GO:0005856">
    <property type="term" value="C:cytoskeleton"/>
    <property type="evidence" value="ECO:0007669"/>
    <property type="project" value="TreeGrafter"/>
</dbReference>
<evidence type="ECO:0000256" key="1">
    <source>
        <dbReference type="ARBA" id="ARBA00037961"/>
    </source>
</evidence>
<dbReference type="SUPFAM" id="SSF53639">
    <property type="entry name" value="AraD/HMP-PK domain-like"/>
    <property type="match status" value="1"/>
</dbReference>